<gene>
    <name evidence="1" type="ORF">g.707</name>
</gene>
<dbReference type="OrthoDB" id="8060316at2759"/>
<dbReference type="AlphaFoldDB" id="A0A2S2Q1J2"/>
<name>A0A2S2Q1J2_9HEMI</name>
<sequence length="99" mass="11709">MFNKEFQEKLGLAQVTSYIKGQRIQWLGHIMRRSEEETISAVMEWKPGGKGFGGRLRKRWLNMVEEDLEALGVQERKEFVQDLERWRDIVITARTLLES</sequence>
<protein>
    <submittedName>
        <fullName evidence="1">Uncharacterized protein</fullName>
    </submittedName>
</protein>
<dbReference type="EMBL" id="GGMS01002348">
    <property type="protein sequence ID" value="MBY71551.1"/>
    <property type="molecule type" value="Transcribed_RNA"/>
</dbReference>
<evidence type="ECO:0000313" key="1">
    <source>
        <dbReference type="EMBL" id="MBY71551.1"/>
    </source>
</evidence>
<accession>A0A2S2Q1J2</accession>
<reference evidence="1" key="1">
    <citation type="submission" date="2018-04" db="EMBL/GenBank/DDBJ databases">
        <title>Transcriptome assembly of Sipha flava.</title>
        <authorList>
            <person name="Scully E.D."/>
            <person name="Geib S.M."/>
            <person name="Palmer N.A."/>
            <person name="Koch K."/>
            <person name="Bradshaw J."/>
            <person name="Heng-Moss T."/>
            <person name="Sarath G."/>
        </authorList>
    </citation>
    <scope>NUCLEOTIDE SEQUENCE</scope>
</reference>
<proteinExistence type="predicted"/>
<organism evidence="1">
    <name type="scientific">Sipha flava</name>
    <name type="common">yellow sugarcane aphid</name>
    <dbReference type="NCBI Taxonomy" id="143950"/>
    <lineage>
        <taxon>Eukaryota</taxon>
        <taxon>Metazoa</taxon>
        <taxon>Ecdysozoa</taxon>
        <taxon>Arthropoda</taxon>
        <taxon>Hexapoda</taxon>
        <taxon>Insecta</taxon>
        <taxon>Pterygota</taxon>
        <taxon>Neoptera</taxon>
        <taxon>Paraneoptera</taxon>
        <taxon>Hemiptera</taxon>
        <taxon>Sternorrhyncha</taxon>
        <taxon>Aphidomorpha</taxon>
        <taxon>Aphidoidea</taxon>
        <taxon>Aphididae</taxon>
        <taxon>Sipha</taxon>
    </lineage>
</organism>